<sequence length="336" mass="37469">MSIQNNITEQNSNICVSCMGKLIVDLEKNENICSNCGIVTSHDSYHNSSYDVDHSGNNEPTSSMMYDISLSTVIDKKNVDASGKQIYGSFEMEKLRRLNKFTISNDSKIRNLNKAMADIRRITGILGFGNLIAERASYIYRKALNKDLIRGRSITGISVAAIYIACKDVGVSFPIDKVGDYVENISKKTTVHYYKFLLRQMKMSVSIPEPSQNISKIAARAKLGGKTQRKALDILSKVGDDPILIGKKPISLAAAALYMAALETKEYTTQLRLAVAAELTTITIRKRYLEIAQILKERSLPVPPEIEPKDEYLEETIPLQDSPDCSKPHELIQVEL</sequence>
<comment type="similarity">
    <text evidence="1">Belongs to the TFIIB family.</text>
</comment>
<dbReference type="KEGG" id="ndv:NDEV_1488"/>
<dbReference type="Gene3D" id="1.10.472.10">
    <property type="entry name" value="Cyclin-like"/>
    <property type="match status" value="1"/>
</dbReference>
<dbReference type="GO" id="GO:0070897">
    <property type="term" value="P:transcription preinitiation complex assembly"/>
    <property type="evidence" value="ECO:0007669"/>
    <property type="project" value="InterPro"/>
</dbReference>
<dbReference type="InterPro" id="IPR036915">
    <property type="entry name" value="Cyclin-like_sf"/>
</dbReference>
<reference evidence="8" key="1">
    <citation type="submission" date="2015-10" db="EMBL/GenBank/DDBJ databases">
        <authorList>
            <person name="Lehtovirta-Morley L.E."/>
            <person name="Vieille C."/>
        </authorList>
    </citation>
    <scope>NUCLEOTIDE SEQUENCE [LARGE SCALE GENOMIC DNA]</scope>
</reference>
<keyword evidence="8" id="KW-1185">Reference proteome</keyword>
<keyword evidence="7" id="KW-0396">Initiation factor</keyword>
<evidence type="ECO:0000256" key="1">
    <source>
        <dbReference type="ARBA" id="ARBA00010857"/>
    </source>
</evidence>
<dbReference type="Gene3D" id="1.10.472.170">
    <property type="match status" value="1"/>
</dbReference>
<evidence type="ECO:0000313" key="8">
    <source>
        <dbReference type="Proteomes" id="UP000196239"/>
    </source>
</evidence>
<name>A0A128A4G5_9ARCH</name>
<accession>A0A128A4G5</accession>
<dbReference type="InterPro" id="IPR013150">
    <property type="entry name" value="TFIIB_cyclin"/>
</dbReference>
<organism evidence="7 8">
    <name type="scientific">Nitrosotalea devaniterrae</name>
    <dbReference type="NCBI Taxonomy" id="1078905"/>
    <lineage>
        <taxon>Archaea</taxon>
        <taxon>Nitrososphaerota</taxon>
        <taxon>Nitrososphaeria</taxon>
        <taxon>Nitrosotaleales</taxon>
        <taxon>Nitrosotaleaceae</taxon>
        <taxon>Nitrosotalea</taxon>
    </lineage>
</organism>
<protein>
    <recommendedName>
        <fullName evidence="2">Transcription initiation factor IIB</fullName>
    </recommendedName>
</protein>
<evidence type="ECO:0000256" key="2">
    <source>
        <dbReference type="ARBA" id="ARBA00013932"/>
    </source>
</evidence>
<evidence type="ECO:0000256" key="4">
    <source>
        <dbReference type="ARBA" id="ARBA00023015"/>
    </source>
</evidence>
<dbReference type="SUPFAM" id="SSF47954">
    <property type="entry name" value="Cyclin-like"/>
    <property type="match status" value="2"/>
</dbReference>
<keyword evidence="5" id="KW-0804">Transcription</keyword>
<dbReference type="PANTHER" id="PTHR11618">
    <property type="entry name" value="TRANSCRIPTION INITIATION FACTOR IIB-RELATED"/>
    <property type="match status" value="1"/>
</dbReference>
<gene>
    <name evidence="7" type="primary">tfb</name>
    <name evidence="7" type="ORF">NDEV_1488</name>
</gene>
<dbReference type="PRINTS" id="PR00685">
    <property type="entry name" value="TIFACTORIIB"/>
</dbReference>
<evidence type="ECO:0000313" key="7">
    <source>
        <dbReference type="EMBL" id="CUR52253.1"/>
    </source>
</evidence>
<dbReference type="PROSITE" id="PS00782">
    <property type="entry name" value="TFIIB"/>
    <property type="match status" value="1"/>
</dbReference>
<dbReference type="GO" id="GO:0097550">
    <property type="term" value="C:transcription preinitiation complex"/>
    <property type="evidence" value="ECO:0007669"/>
    <property type="project" value="TreeGrafter"/>
</dbReference>
<proteinExistence type="inferred from homology"/>
<dbReference type="AlphaFoldDB" id="A0A128A4G5"/>
<dbReference type="InterPro" id="IPR000812">
    <property type="entry name" value="TFIIB"/>
</dbReference>
<dbReference type="PANTHER" id="PTHR11618:SF13">
    <property type="entry name" value="TRANSCRIPTION INITIATION FACTOR IIB"/>
    <property type="match status" value="1"/>
</dbReference>
<keyword evidence="7" id="KW-0648">Protein biosynthesis</keyword>
<evidence type="ECO:0000256" key="3">
    <source>
        <dbReference type="ARBA" id="ARBA00022737"/>
    </source>
</evidence>
<feature type="domain" description="Cyclin-like" evidence="6">
    <location>
        <begin position="117"/>
        <end position="199"/>
    </location>
</feature>
<keyword evidence="4" id="KW-0805">Transcription regulation</keyword>
<feature type="domain" description="Cyclin-like" evidence="6">
    <location>
        <begin position="212"/>
        <end position="293"/>
    </location>
</feature>
<dbReference type="InterPro" id="IPR023486">
    <property type="entry name" value="TFIIB_CS"/>
</dbReference>
<keyword evidence="3" id="KW-0677">Repeat</keyword>
<dbReference type="InterPro" id="IPR013763">
    <property type="entry name" value="Cyclin-like_dom"/>
</dbReference>
<dbReference type="SMART" id="SM00385">
    <property type="entry name" value="CYCLIN"/>
    <property type="match status" value="2"/>
</dbReference>
<evidence type="ECO:0000259" key="6">
    <source>
        <dbReference type="SMART" id="SM00385"/>
    </source>
</evidence>
<evidence type="ECO:0000256" key="5">
    <source>
        <dbReference type="ARBA" id="ARBA00023163"/>
    </source>
</evidence>
<dbReference type="EMBL" id="LN890280">
    <property type="protein sequence ID" value="CUR52253.1"/>
    <property type="molecule type" value="Genomic_DNA"/>
</dbReference>
<dbReference type="Proteomes" id="UP000196239">
    <property type="component" value="Chromosome 1"/>
</dbReference>
<dbReference type="Pfam" id="PF00382">
    <property type="entry name" value="TFIIB"/>
    <property type="match status" value="2"/>
</dbReference>
<dbReference type="GO" id="GO:0017025">
    <property type="term" value="F:TBP-class protein binding"/>
    <property type="evidence" value="ECO:0007669"/>
    <property type="project" value="InterPro"/>
</dbReference>
<dbReference type="GO" id="GO:0003743">
    <property type="term" value="F:translation initiation factor activity"/>
    <property type="evidence" value="ECO:0007669"/>
    <property type="project" value="UniProtKB-KW"/>
</dbReference>